<dbReference type="InterPro" id="IPR003474">
    <property type="entry name" value="Glcn_transporter"/>
</dbReference>
<dbReference type="PANTHER" id="PTHR30354:SF11">
    <property type="entry name" value="PERMEASE"/>
    <property type="match status" value="1"/>
</dbReference>
<name>A0ABW5WAN1_9PSEU</name>
<proteinExistence type="predicted"/>
<organism evidence="3 4">
    <name type="scientific">Prauserella oleivorans</name>
    <dbReference type="NCBI Taxonomy" id="1478153"/>
    <lineage>
        <taxon>Bacteria</taxon>
        <taxon>Bacillati</taxon>
        <taxon>Actinomycetota</taxon>
        <taxon>Actinomycetes</taxon>
        <taxon>Pseudonocardiales</taxon>
        <taxon>Pseudonocardiaceae</taxon>
        <taxon>Prauserella</taxon>
    </lineage>
</organism>
<dbReference type="EMBL" id="JBHUOF010000019">
    <property type="protein sequence ID" value="MFD2800625.1"/>
    <property type="molecule type" value="Genomic_DNA"/>
</dbReference>
<feature type="transmembrane region" description="Helical" evidence="2">
    <location>
        <begin position="104"/>
        <end position="130"/>
    </location>
</feature>
<feature type="transmembrane region" description="Helical" evidence="2">
    <location>
        <begin position="64"/>
        <end position="84"/>
    </location>
</feature>
<dbReference type="Proteomes" id="UP001597478">
    <property type="component" value="Unassembled WGS sequence"/>
</dbReference>
<feature type="transmembrane region" description="Helical" evidence="2">
    <location>
        <begin position="142"/>
        <end position="169"/>
    </location>
</feature>
<dbReference type="Pfam" id="PF02447">
    <property type="entry name" value="GntP_permease"/>
    <property type="match status" value="2"/>
</dbReference>
<feature type="region of interest" description="Disordered" evidence="1">
    <location>
        <begin position="222"/>
        <end position="273"/>
    </location>
</feature>
<evidence type="ECO:0000313" key="4">
    <source>
        <dbReference type="Proteomes" id="UP001597478"/>
    </source>
</evidence>
<feature type="transmembrane region" description="Helical" evidence="2">
    <location>
        <begin position="313"/>
        <end position="332"/>
    </location>
</feature>
<evidence type="ECO:0000313" key="3">
    <source>
        <dbReference type="EMBL" id="MFD2800625.1"/>
    </source>
</evidence>
<sequence length="491" mass="49827">MSHGAQLVLYSALTIVGIVVLIMRFKLDPVIALFVGAVVLGIAGGLSVDDAIQSALTGFGDLMAEIGLLIAFGVLLGALLSYMGAIDKLVNLLMRTFGPKSMPYSFGVTIGIVLPAIFVDVMLVIVAPIARAVAPKIGAHGVARIATAIAIGLECGLTMMIPGVAALALSGLLNVPLGTMLLYGSAVAAATILTSICIMNLLFRAGFWSPDKDEQPHVAVAGKVHGGPVDSSDDDAGDGTGTRGRANPDDTPKPGASPDGAVGPAPVLTATAPERPREPRLALALAPLIGGLLLVALGAVTEAVGWEYPVVDLFSNPTVALLLGLVSAGALARRYFGRDESQKAVGSGFRDLGQILVLTGVGGCLAQVVKDIGLGEVLQDSFSAHTTAPLLLVWLIGAVLHMAISSVTTSAITAAGLLAPIAGSLGVDPVLVALAAGTGAMFAIHVTSNTFWLMQSLLGQTTRGTLKTCSLGVSVASVVGLGYTLLLNLAL</sequence>
<dbReference type="RefSeq" id="WP_377392214.1">
    <property type="nucleotide sequence ID" value="NZ_JBHSAN010000028.1"/>
</dbReference>
<feature type="transmembrane region" description="Helical" evidence="2">
    <location>
        <begin position="181"/>
        <end position="203"/>
    </location>
</feature>
<evidence type="ECO:0000256" key="2">
    <source>
        <dbReference type="SAM" id="Phobius"/>
    </source>
</evidence>
<dbReference type="PANTHER" id="PTHR30354">
    <property type="entry name" value="GNT FAMILY GLUCONATE TRANSPORTER"/>
    <property type="match status" value="1"/>
</dbReference>
<reference evidence="4" key="1">
    <citation type="journal article" date="2019" name="Int. J. Syst. Evol. Microbiol.">
        <title>The Global Catalogue of Microorganisms (GCM) 10K type strain sequencing project: providing services to taxonomists for standard genome sequencing and annotation.</title>
        <authorList>
            <consortium name="The Broad Institute Genomics Platform"/>
            <consortium name="The Broad Institute Genome Sequencing Center for Infectious Disease"/>
            <person name="Wu L."/>
            <person name="Ma J."/>
        </authorList>
    </citation>
    <scope>NUCLEOTIDE SEQUENCE [LARGE SCALE GENOMIC DNA]</scope>
    <source>
        <strain evidence="4">IBRC-M 10906</strain>
    </source>
</reference>
<keyword evidence="2" id="KW-0472">Membrane</keyword>
<feature type="transmembrane region" description="Helical" evidence="2">
    <location>
        <begin position="389"/>
        <end position="418"/>
    </location>
</feature>
<feature type="transmembrane region" description="Helical" evidence="2">
    <location>
        <begin position="31"/>
        <end position="52"/>
    </location>
</feature>
<protein>
    <submittedName>
        <fullName evidence="3">GntP family permease</fullName>
    </submittedName>
</protein>
<feature type="transmembrane region" description="Helical" evidence="2">
    <location>
        <begin position="281"/>
        <end position="301"/>
    </location>
</feature>
<accession>A0ABW5WAN1</accession>
<feature type="transmembrane region" description="Helical" evidence="2">
    <location>
        <begin position="430"/>
        <end position="451"/>
    </location>
</feature>
<gene>
    <name evidence="3" type="ORF">ACFS2C_14610</name>
</gene>
<keyword evidence="2" id="KW-0812">Transmembrane</keyword>
<keyword evidence="2" id="KW-1133">Transmembrane helix</keyword>
<keyword evidence="4" id="KW-1185">Reference proteome</keyword>
<feature type="transmembrane region" description="Helical" evidence="2">
    <location>
        <begin position="7"/>
        <end position="25"/>
    </location>
</feature>
<feature type="transmembrane region" description="Helical" evidence="2">
    <location>
        <begin position="471"/>
        <end position="490"/>
    </location>
</feature>
<evidence type="ECO:0000256" key="1">
    <source>
        <dbReference type="SAM" id="MobiDB-lite"/>
    </source>
</evidence>
<comment type="caution">
    <text evidence="3">The sequence shown here is derived from an EMBL/GenBank/DDBJ whole genome shotgun (WGS) entry which is preliminary data.</text>
</comment>